<reference evidence="4 5" key="1">
    <citation type="submission" date="2018-08" db="EMBL/GenBank/DDBJ databases">
        <title>Bacillus jemisoniae sp. nov., Bacillus chryseoplanitiae sp. nov., Bacillus resnikiae sp. nov., and Bacillus frankliniae sp. nov., isolated from Viking spacecraft and associated surfaces.</title>
        <authorList>
            <person name="Seuylemezian A."/>
            <person name="Vaishampayan P."/>
        </authorList>
    </citation>
    <scope>NUCLEOTIDE SEQUENCE [LARGE SCALE GENOMIC DNA]</scope>
    <source>
        <strain evidence="4 5">JJ-247</strain>
    </source>
</reference>
<dbReference type="AlphaFoldDB" id="A0A398B119"/>
<dbReference type="InterPro" id="IPR002525">
    <property type="entry name" value="Transp_IS110-like_N"/>
</dbReference>
<dbReference type="Proteomes" id="UP000265816">
    <property type="component" value="Unassembled WGS sequence"/>
</dbReference>
<dbReference type="InterPro" id="IPR047650">
    <property type="entry name" value="Transpos_IS110"/>
</dbReference>
<evidence type="ECO:0000259" key="2">
    <source>
        <dbReference type="Pfam" id="PF01548"/>
    </source>
</evidence>
<dbReference type="GO" id="GO:0003677">
    <property type="term" value="F:DNA binding"/>
    <property type="evidence" value="ECO:0007669"/>
    <property type="project" value="InterPro"/>
</dbReference>
<feature type="domain" description="Transposase IS116/IS110/IS902 C-terminal" evidence="3">
    <location>
        <begin position="274"/>
        <end position="361"/>
    </location>
</feature>
<comment type="caution">
    <text evidence="4">The sequence shown here is derived from an EMBL/GenBank/DDBJ whole genome shotgun (WGS) entry which is preliminary data.</text>
</comment>
<organism evidence="4 5">
    <name type="scientific">Mesobacillus zeae</name>
    <dbReference type="NCBI Taxonomy" id="1917180"/>
    <lineage>
        <taxon>Bacteria</taxon>
        <taxon>Bacillati</taxon>
        <taxon>Bacillota</taxon>
        <taxon>Bacilli</taxon>
        <taxon>Bacillales</taxon>
        <taxon>Bacillaceae</taxon>
        <taxon>Mesobacillus</taxon>
    </lineage>
</organism>
<sequence length="398" mass="46107">MDPVIGLDVAKGESQVQAFLARKQPFGKTFKFKHDTNGLRDFYVFYKEVKLNAEADPVVIFESTGHYHEPVLQYLEERRITYYLVNPVVSYETKKSSLRKVKSDPADARHLCELYYKEDLQTFHRKNVQTMNLRNLSRQHDSLTRNYVQLKLQFQTILDQVFPEYKGVFGNLYSQVSLKTLLLYPTSDVVLKATTDEIASVMHSLGGKRSYAWFWDKANKLKEAAERNPFKKTLYHSHLVTLKMYIQMLLQQKEFLSILEQEIDELAKQFEEYEILRSIPGVGCKIAATIISEIGEIKQFSHPKKLVAYAGIDPRIYQSGKFTATINRITKRGSSKLRQALYTAVQCGLTNNRNTKLKEFYDKKRSEGKPHKVAIIACANKLLHWIYAILKHKESFIA</sequence>
<proteinExistence type="predicted"/>
<evidence type="ECO:0000313" key="4">
    <source>
        <dbReference type="EMBL" id="RID81583.1"/>
    </source>
</evidence>
<feature type="coiled-coil region" evidence="1">
    <location>
        <begin position="249"/>
        <end position="276"/>
    </location>
</feature>
<dbReference type="Pfam" id="PF01548">
    <property type="entry name" value="DEDD_Tnp_IS110"/>
    <property type="match status" value="1"/>
</dbReference>
<gene>
    <name evidence="4" type="ORF">D1970_21325</name>
</gene>
<dbReference type="GO" id="GO:0004803">
    <property type="term" value="F:transposase activity"/>
    <property type="evidence" value="ECO:0007669"/>
    <property type="project" value="InterPro"/>
</dbReference>
<keyword evidence="5" id="KW-1185">Reference proteome</keyword>
<accession>A0A398B119</accession>
<dbReference type="NCBIfam" id="NF033542">
    <property type="entry name" value="transpos_IS110"/>
    <property type="match status" value="1"/>
</dbReference>
<name>A0A398B119_9BACI</name>
<dbReference type="OrthoDB" id="9790935at2"/>
<dbReference type="PANTHER" id="PTHR33055">
    <property type="entry name" value="TRANSPOSASE FOR INSERTION SEQUENCE ELEMENT IS1111A"/>
    <property type="match status" value="1"/>
</dbReference>
<evidence type="ECO:0000313" key="5">
    <source>
        <dbReference type="Proteomes" id="UP000265816"/>
    </source>
</evidence>
<evidence type="ECO:0000256" key="1">
    <source>
        <dbReference type="SAM" id="Coils"/>
    </source>
</evidence>
<keyword evidence="1" id="KW-0175">Coiled coil</keyword>
<dbReference type="GO" id="GO:0006313">
    <property type="term" value="P:DNA transposition"/>
    <property type="evidence" value="ECO:0007669"/>
    <property type="project" value="InterPro"/>
</dbReference>
<evidence type="ECO:0000259" key="3">
    <source>
        <dbReference type="Pfam" id="PF02371"/>
    </source>
</evidence>
<dbReference type="EMBL" id="QWVT01000056">
    <property type="protein sequence ID" value="RID81583.1"/>
    <property type="molecule type" value="Genomic_DNA"/>
</dbReference>
<feature type="domain" description="Transposase IS110-like N-terminal" evidence="2">
    <location>
        <begin position="5"/>
        <end position="163"/>
    </location>
</feature>
<dbReference type="PANTHER" id="PTHR33055:SF13">
    <property type="entry name" value="TRANSPOSASE"/>
    <property type="match status" value="1"/>
</dbReference>
<dbReference type="RefSeq" id="WP_119114863.1">
    <property type="nucleotide sequence ID" value="NZ_JABUHL010000001.1"/>
</dbReference>
<dbReference type="InterPro" id="IPR003346">
    <property type="entry name" value="Transposase_20"/>
</dbReference>
<dbReference type="Pfam" id="PF02371">
    <property type="entry name" value="Transposase_20"/>
    <property type="match status" value="1"/>
</dbReference>
<protein>
    <submittedName>
        <fullName evidence="4">IS110 family transposase</fullName>
    </submittedName>
</protein>